<feature type="non-terminal residue" evidence="1">
    <location>
        <position position="1"/>
    </location>
</feature>
<protein>
    <submittedName>
        <fullName evidence="1">Uncharacterized protein</fullName>
    </submittedName>
</protein>
<dbReference type="STRING" id="1043002.A0A074XKJ9"/>
<name>A0A074XKJ9_AURPU</name>
<evidence type="ECO:0000313" key="2">
    <source>
        <dbReference type="Proteomes" id="UP000030706"/>
    </source>
</evidence>
<dbReference type="EMBL" id="KL584982">
    <property type="protein sequence ID" value="KEQ84234.1"/>
    <property type="molecule type" value="Genomic_DNA"/>
</dbReference>
<gene>
    <name evidence="1" type="ORF">M438DRAFT_274033</name>
</gene>
<reference evidence="1 2" key="1">
    <citation type="journal article" date="2014" name="BMC Genomics">
        <title>Genome sequencing of four Aureobasidium pullulans varieties: biotechnological potential, stress tolerance, and description of new species.</title>
        <authorList>
            <person name="Gostin Ar C."/>
            <person name="Ohm R.A."/>
            <person name="Kogej T."/>
            <person name="Sonjak S."/>
            <person name="Turk M."/>
            <person name="Zajc J."/>
            <person name="Zalar P."/>
            <person name="Grube M."/>
            <person name="Sun H."/>
            <person name="Han J."/>
            <person name="Sharma A."/>
            <person name="Chiniquy J."/>
            <person name="Ngan C.Y."/>
            <person name="Lipzen A."/>
            <person name="Barry K."/>
            <person name="Grigoriev I.V."/>
            <person name="Gunde-Cimerman N."/>
        </authorList>
    </citation>
    <scope>NUCLEOTIDE SEQUENCE [LARGE SCALE GENOMIC DNA]</scope>
    <source>
        <strain evidence="1 2">EXF-150</strain>
    </source>
</reference>
<keyword evidence="2" id="KW-1185">Reference proteome</keyword>
<organism evidence="1 2">
    <name type="scientific">Aureobasidium pullulans EXF-150</name>
    <dbReference type="NCBI Taxonomy" id="1043002"/>
    <lineage>
        <taxon>Eukaryota</taxon>
        <taxon>Fungi</taxon>
        <taxon>Dikarya</taxon>
        <taxon>Ascomycota</taxon>
        <taxon>Pezizomycotina</taxon>
        <taxon>Dothideomycetes</taxon>
        <taxon>Dothideomycetidae</taxon>
        <taxon>Dothideales</taxon>
        <taxon>Saccotheciaceae</taxon>
        <taxon>Aureobasidium</taxon>
    </lineage>
</organism>
<evidence type="ECO:0000313" key="1">
    <source>
        <dbReference type="EMBL" id="KEQ84234.1"/>
    </source>
</evidence>
<sequence length="50" mass="5740">KDVKYLIINEKSIVSLIGLAYVNKRLRKAIPNIANEWFGRLSVLLCGDFF</sequence>
<proteinExistence type="predicted"/>
<accession>A0A074XKJ9</accession>
<dbReference type="HOGENOM" id="CLU_3129625_0_0_1"/>
<dbReference type="Proteomes" id="UP000030706">
    <property type="component" value="Unassembled WGS sequence"/>
</dbReference>
<dbReference type="GeneID" id="40742984"/>
<dbReference type="RefSeq" id="XP_029760421.1">
    <property type="nucleotide sequence ID" value="XM_029900678.1"/>
</dbReference>
<dbReference type="AlphaFoldDB" id="A0A074XKJ9"/>